<dbReference type="SUPFAM" id="SSF81383">
    <property type="entry name" value="F-box domain"/>
    <property type="match status" value="1"/>
</dbReference>
<dbReference type="Pfam" id="PF00646">
    <property type="entry name" value="F-box"/>
    <property type="match status" value="1"/>
</dbReference>
<dbReference type="Gene3D" id="1.20.1280.50">
    <property type="match status" value="1"/>
</dbReference>
<dbReference type="AlphaFoldDB" id="A0AAN8A378"/>
<organism evidence="2 3">
    <name type="scientific">Elasticomyces elasticus</name>
    <dbReference type="NCBI Taxonomy" id="574655"/>
    <lineage>
        <taxon>Eukaryota</taxon>
        <taxon>Fungi</taxon>
        <taxon>Dikarya</taxon>
        <taxon>Ascomycota</taxon>
        <taxon>Pezizomycotina</taxon>
        <taxon>Dothideomycetes</taxon>
        <taxon>Dothideomycetidae</taxon>
        <taxon>Mycosphaerellales</taxon>
        <taxon>Teratosphaeriaceae</taxon>
        <taxon>Elasticomyces</taxon>
    </lineage>
</organism>
<dbReference type="CDD" id="cd09917">
    <property type="entry name" value="F-box_SF"/>
    <property type="match status" value="1"/>
</dbReference>
<sequence length="211" mass="24048">MAPSSKRRRKPESIVMADNVPNLPKSFVKAGEVLDLPELLEMIILNLPMRDMQRFRRVSKQWQATVDNSLPIKRALFQEPGTTADLAYDDYSINSKTKRVYRGTKYSTHPHFPPPGAGPGGYLDVLTKRAHRIPNVFLTQPPAPSARIVVMLRYNQPTKLKANIELEANETFGSLNEKIVQAFELRLHDASKVAWWWYEVVNNSDSDSEED</sequence>
<evidence type="ECO:0000259" key="1">
    <source>
        <dbReference type="SMART" id="SM00256"/>
    </source>
</evidence>
<dbReference type="InterPro" id="IPR001810">
    <property type="entry name" value="F-box_dom"/>
</dbReference>
<dbReference type="SMART" id="SM00256">
    <property type="entry name" value="FBOX"/>
    <property type="match status" value="1"/>
</dbReference>
<accession>A0AAN8A378</accession>
<dbReference type="EMBL" id="JAVRQU010000005">
    <property type="protein sequence ID" value="KAK5702959.1"/>
    <property type="molecule type" value="Genomic_DNA"/>
</dbReference>
<evidence type="ECO:0000313" key="2">
    <source>
        <dbReference type="EMBL" id="KAK5702959.1"/>
    </source>
</evidence>
<comment type="caution">
    <text evidence="2">The sequence shown here is derived from an EMBL/GenBank/DDBJ whole genome shotgun (WGS) entry which is preliminary data.</text>
</comment>
<feature type="domain" description="F-box" evidence="1">
    <location>
        <begin position="36"/>
        <end position="75"/>
    </location>
</feature>
<protein>
    <recommendedName>
        <fullName evidence="1">F-box domain-containing protein</fullName>
    </recommendedName>
</protein>
<dbReference type="Proteomes" id="UP001310594">
    <property type="component" value="Unassembled WGS sequence"/>
</dbReference>
<reference evidence="2" key="1">
    <citation type="submission" date="2023-08" db="EMBL/GenBank/DDBJ databases">
        <title>Black Yeasts Isolated from many extreme environments.</title>
        <authorList>
            <person name="Coleine C."/>
            <person name="Stajich J.E."/>
            <person name="Selbmann L."/>
        </authorList>
    </citation>
    <scope>NUCLEOTIDE SEQUENCE</scope>
    <source>
        <strain evidence="2">CCFEE 5810</strain>
    </source>
</reference>
<gene>
    <name evidence="2" type="ORF">LTR97_003905</name>
</gene>
<proteinExistence type="predicted"/>
<name>A0AAN8A378_9PEZI</name>
<dbReference type="InterPro" id="IPR036047">
    <property type="entry name" value="F-box-like_dom_sf"/>
</dbReference>
<evidence type="ECO:0000313" key="3">
    <source>
        <dbReference type="Proteomes" id="UP001310594"/>
    </source>
</evidence>